<dbReference type="EMBL" id="JBHHMI010000029">
    <property type="protein sequence ID" value="MFB5269319.1"/>
    <property type="molecule type" value="Genomic_DNA"/>
</dbReference>
<protein>
    <submittedName>
        <fullName evidence="1">Uncharacterized protein</fullName>
    </submittedName>
</protein>
<evidence type="ECO:0000313" key="1">
    <source>
        <dbReference type="EMBL" id="MFB5269319.1"/>
    </source>
</evidence>
<proteinExistence type="predicted"/>
<dbReference type="RefSeq" id="WP_375357592.1">
    <property type="nucleotide sequence ID" value="NZ_JBHHMI010000029.1"/>
</dbReference>
<comment type="caution">
    <text evidence="1">The sequence shown here is derived from an EMBL/GenBank/DDBJ whole genome shotgun (WGS) entry which is preliminary data.</text>
</comment>
<name>A0ABV5B105_9BACL</name>
<dbReference type="Proteomes" id="UP001580346">
    <property type="component" value="Unassembled WGS sequence"/>
</dbReference>
<gene>
    <name evidence="1" type="ORF">ACE41H_21390</name>
</gene>
<evidence type="ECO:0000313" key="2">
    <source>
        <dbReference type="Proteomes" id="UP001580346"/>
    </source>
</evidence>
<reference evidence="1 2" key="1">
    <citation type="submission" date="2024-09" db="EMBL/GenBank/DDBJ databases">
        <title>Paenibacillus zeirhizospherea sp. nov., isolated from surface of the maize (Zea mays) roots in a horticulture field, Hungary.</title>
        <authorList>
            <person name="Marton D."/>
            <person name="Farkas M."/>
            <person name="Bedics A."/>
            <person name="Toth E."/>
            <person name="Tancsics A."/>
            <person name="Boka K."/>
            <person name="Maroti G."/>
            <person name="Kriszt B."/>
            <person name="Cserhati M."/>
        </authorList>
    </citation>
    <scope>NUCLEOTIDE SEQUENCE [LARGE SCALE GENOMIC DNA]</scope>
    <source>
        <strain evidence="1 2">KCTC 33519</strain>
    </source>
</reference>
<accession>A0ABV5B105</accession>
<organism evidence="1 2">
    <name type="scientific">Paenibacillus enshidis</name>
    <dbReference type="NCBI Taxonomy" id="1458439"/>
    <lineage>
        <taxon>Bacteria</taxon>
        <taxon>Bacillati</taxon>
        <taxon>Bacillota</taxon>
        <taxon>Bacilli</taxon>
        <taxon>Bacillales</taxon>
        <taxon>Paenibacillaceae</taxon>
        <taxon>Paenibacillus</taxon>
    </lineage>
</organism>
<keyword evidence="2" id="KW-1185">Reference proteome</keyword>
<sequence>MAKYNITYLCGHPGRVDIGGKEKDRQRKADWMAERKCQECLDKDKEAERQSENAAAAARAMEQGLPALTGSLKQVSFGETCRQTLLDRITVTINNMKKGIAAGKLDDSKLAMVVTALNDLNTVYNYIIRSKSAAGWWIDANKEVRDTSSLRDFVQRMCLEASRSSSTPPRLEPAKPSGQIIRPESPVTETVVMIRRVSKTIEAHFPEKRDDFKELVKGMGYRWNEGRWARILITLNGSPEDRAAELAHRLLAAGFVISCDEEIGRKAATADYKPEHTSWVTSVVEHHEQYPGWLYILWAPRDDFYKAARRIKGSKYLRPGVVVPPRHFAEVKDFAQMYDFKFTASAAQVIDRARQVQAEELLVHVPAIQDNGAVQADTMPPTLDVPMEVDVDESLRDHD</sequence>